<dbReference type="OrthoDB" id="9805770at2"/>
<dbReference type="InterPro" id="IPR000089">
    <property type="entry name" value="Biotin_lipoyl"/>
</dbReference>
<protein>
    <recommendedName>
        <fullName evidence="6">Dihydrolipoamide acetyltransferase component of pyruvate dehydrogenase complex</fullName>
        <ecNumber evidence="6">2.3.1.-</ecNumber>
    </recommendedName>
</protein>
<sequence>MSTEVTLPALGESVTEGTISRWLKAVGETVEVDEPLLEVSTDKVDTEIPSPVAGTLLEIRFEEDDVAEVGAVLAVIGEASEGGDAPSQPEPEAEPEPEPTEEAAEEVPVQESPQQTEEPAPQAPSGGGKAQGTEVTLPALGESVTEGTISRWLKSVGDSVDVDEALLEVSTDKVDTEIPSPVAGTLLEIRFQEDDVAEVGAVLAIVGDESAAPAAEEAPAPEAPKAEEPEPEPAKKEEAPEEAAPAADPVKAEPTSEEAPAPSQRSTPERSEAVEAAVARRAAESSSDGTYVTPLVRKLAKEHGVDLAQVTGTGVGGRIRKQDILDAAEAAKQAPAAPAAAPAAAAPAAAAPAAAPKAQPTAEAKALRGTTEKLSRLRKTIANRMTQSLSVSAQLTATVEVDVTAISRIRKAAKDDFKKREGASLSYLPFITLATIEALKAFPTLNATMDLEGGTVTYADGEHIGIAVDTPRGLLVPVIKDAGDLNLTGLAKKIGDLGARTRESKVTPDELSGSTFTITNYGSAGTLFDTPIINQPEVAILGTGALVKRPVVVADQFGDETIAIRDMMYLSLTYDHRLVDGALAARFLSAIKARLEEGDFGAEFGL</sequence>
<evidence type="ECO:0000256" key="6">
    <source>
        <dbReference type="RuleBase" id="RU003423"/>
    </source>
</evidence>
<dbReference type="SUPFAM" id="SSF47005">
    <property type="entry name" value="Peripheral subunit-binding domain of 2-oxo acid dehydrogenase complex"/>
    <property type="match status" value="1"/>
</dbReference>
<dbReference type="PANTHER" id="PTHR43178:SF5">
    <property type="entry name" value="LIPOAMIDE ACYLTRANSFERASE COMPONENT OF BRANCHED-CHAIN ALPHA-KETO ACID DEHYDROGENASE COMPLEX, MITOCHONDRIAL"/>
    <property type="match status" value="1"/>
</dbReference>
<dbReference type="STRING" id="686624.SAMN04488242_1889"/>
<dbReference type="PROSITE" id="PS50968">
    <property type="entry name" value="BIOTINYL_LIPOYL"/>
    <property type="match status" value="2"/>
</dbReference>
<evidence type="ECO:0000256" key="4">
    <source>
        <dbReference type="ARBA" id="ARBA00022823"/>
    </source>
</evidence>
<feature type="compositionally biased region" description="Low complexity" evidence="7">
    <location>
        <begin position="211"/>
        <end position="220"/>
    </location>
</feature>
<dbReference type="InterPro" id="IPR014276">
    <property type="entry name" value="2-oxoglutarate_DH_E2"/>
</dbReference>
<dbReference type="Gene3D" id="3.30.559.10">
    <property type="entry name" value="Chloramphenicol acetyltransferase-like domain"/>
    <property type="match status" value="1"/>
</dbReference>
<feature type="domain" description="Peripheral subunit-binding (PSBD)" evidence="9">
    <location>
        <begin position="291"/>
        <end position="328"/>
    </location>
</feature>
<dbReference type="PANTHER" id="PTHR43178">
    <property type="entry name" value="DIHYDROLIPOAMIDE ACETYLTRANSFERASE COMPONENT OF PYRUVATE DEHYDROGENASE COMPLEX"/>
    <property type="match status" value="1"/>
</dbReference>
<gene>
    <name evidence="10" type="ORF">SAMN04488242_1889</name>
</gene>
<keyword evidence="3 6" id="KW-0808">Transferase</keyword>
<dbReference type="AlphaFoldDB" id="A0A1G9KY29"/>
<dbReference type="InterPro" id="IPR050743">
    <property type="entry name" value="2-oxoacid_DH_E2_comp"/>
</dbReference>
<evidence type="ECO:0000259" key="8">
    <source>
        <dbReference type="PROSITE" id="PS50968"/>
    </source>
</evidence>
<dbReference type="InterPro" id="IPR023213">
    <property type="entry name" value="CAT-like_dom_sf"/>
</dbReference>
<dbReference type="SUPFAM" id="SSF52777">
    <property type="entry name" value="CoA-dependent acyltransferases"/>
    <property type="match status" value="1"/>
</dbReference>
<feature type="compositionally biased region" description="Low complexity" evidence="7">
    <location>
        <begin position="274"/>
        <end position="287"/>
    </location>
</feature>
<evidence type="ECO:0000256" key="2">
    <source>
        <dbReference type="ARBA" id="ARBA00007317"/>
    </source>
</evidence>
<dbReference type="Pfam" id="PF02817">
    <property type="entry name" value="E3_binding"/>
    <property type="match status" value="1"/>
</dbReference>
<feature type="domain" description="Lipoyl-binding" evidence="8">
    <location>
        <begin position="2"/>
        <end position="77"/>
    </location>
</feature>
<dbReference type="PROSITE" id="PS51826">
    <property type="entry name" value="PSBD"/>
    <property type="match status" value="1"/>
</dbReference>
<organism evidence="10 11">
    <name type="scientific">Tessaracoccus oleiagri</name>
    <dbReference type="NCBI Taxonomy" id="686624"/>
    <lineage>
        <taxon>Bacteria</taxon>
        <taxon>Bacillati</taxon>
        <taxon>Actinomycetota</taxon>
        <taxon>Actinomycetes</taxon>
        <taxon>Propionibacteriales</taxon>
        <taxon>Propionibacteriaceae</taxon>
        <taxon>Tessaracoccus</taxon>
    </lineage>
</organism>
<dbReference type="GO" id="GO:0031405">
    <property type="term" value="F:lipoic acid binding"/>
    <property type="evidence" value="ECO:0007669"/>
    <property type="project" value="TreeGrafter"/>
</dbReference>
<comment type="similarity">
    <text evidence="2 6">Belongs to the 2-oxoacid dehydrogenase family.</text>
</comment>
<name>A0A1G9KY29_9ACTN</name>
<evidence type="ECO:0000313" key="11">
    <source>
        <dbReference type="Proteomes" id="UP000199475"/>
    </source>
</evidence>
<dbReference type="PROSITE" id="PS00189">
    <property type="entry name" value="LIPOYL"/>
    <property type="match status" value="2"/>
</dbReference>
<keyword evidence="5 6" id="KW-0012">Acyltransferase</keyword>
<dbReference type="SUPFAM" id="SSF51230">
    <property type="entry name" value="Single hybrid motif"/>
    <property type="match status" value="2"/>
</dbReference>
<proteinExistence type="inferred from homology"/>
<dbReference type="Gene3D" id="4.10.320.10">
    <property type="entry name" value="E3-binding domain"/>
    <property type="match status" value="1"/>
</dbReference>
<dbReference type="GO" id="GO:0016407">
    <property type="term" value="F:acetyltransferase activity"/>
    <property type="evidence" value="ECO:0007669"/>
    <property type="project" value="TreeGrafter"/>
</dbReference>
<dbReference type="Pfam" id="PF00198">
    <property type="entry name" value="2-oxoacid_dh"/>
    <property type="match status" value="1"/>
</dbReference>
<dbReference type="Pfam" id="PF00364">
    <property type="entry name" value="Biotin_lipoyl"/>
    <property type="match status" value="2"/>
</dbReference>
<dbReference type="InterPro" id="IPR011053">
    <property type="entry name" value="Single_hybrid_motif"/>
</dbReference>
<dbReference type="NCBIfam" id="TIGR02927">
    <property type="entry name" value="SucB_Actino"/>
    <property type="match status" value="1"/>
</dbReference>
<keyword evidence="11" id="KW-1185">Reference proteome</keyword>
<dbReference type="GO" id="GO:0005737">
    <property type="term" value="C:cytoplasm"/>
    <property type="evidence" value="ECO:0007669"/>
    <property type="project" value="TreeGrafter"/>
</dbReference>
<dbReference type="CDD" id="cd06849">
    <property type="entry name" value="lipoyl_domain"/>
    <property type="match status" value="2"/>
</dbReference>
<dbReference type="EC" id="2.3.1.-" evidence="6"/>
<dbReference type="InterPro" id="IPR003016">
    <property type="entry name" value="2-oxoA_DH_lipoyl-BS"/>
</dbReference>
<evidence type="ECO:0000256" key="1">
    <source>
        <dbReference type="ARBA" id="ARBA00001938"/>
    </source>
</evidence>
<feature type="region of interest" description="Disordered" evidence="7">
    <location>
        <begin position="80"/>
        <end position="146"/>
    </location>
</feature>
<reference evidence="10 11" key="1">
    <citation type="submission" date="2016-10" db="EMBL/GenBank/DDBJ databases">
        <authorList>
            <person name="de Groot N.N."/>
        </authorList>
    </citation>
    <scope>NUCLEOTIDE SEQUENCE [LARGE SCALE GENOMIC DNA]</scope>
    <source>
        <strain evidence="10 11">CGMCC 1.9159</strain>
    </source>
</reference>
<dbReference type="EMBL" id="FNGP01000003">
    <property type="protein sequence ID" value="SDL54638.1"/>
    <property type="molecule type" value="Genomic_DNA"/>
</dbReference>
<evidence type="ECO:0000259" key="9">
    <source>
        <dbReference type="PROSITE" id="PS51826"/>
    </source>
</evidence>
<accession>A0A1G9KY29</accession>
<comment type="cofactor">
    <cofactor evidence="1 6">
        <name>(R)-lipoate</name>
        <dbReference type="ChEBI" id="CHEBI:83088"/>
    </cofactor>
</comment>
<evidence type="ECO:0000256" key="5">
    <source>
        <dbReference type="ARBA" id="ARBA00023315"/>
    </source>
</evidence>
<feature type="region of interest" description="Disordered" evidence="7">
    <location>
        <begin position="210"/>
        <end position="289"/>
    </location>
</feature>
<evidence type="ECO:0000313" key="10">
    <source>
        <dbReference type="EMBL" id="SDL54638.1"/>
    </source>
</evidence>
<dbReference type="RefSeq" id="WP_093251371.1">
    <property type="nucleotide sequence ID" value="NZ_FNGP01000003.1"/>
</dbReference>
<evidence type="ECO:0000256" key="7">
    <source>
        <dbReference type="SAM" id="MobiDB-lite"/>
    </source>
</evidence>
<feature type="domain" description="Lipoyl-binding" evidence="8">
    <location>
        <begin position="132"/>
        <end position="207"/>
    </location>
</feature>
<dbReference type="InterPro" id="IPR001078">
    <property type="entry name" value="2-oxoacid_DH_actylTfrase"/>
</dbReference>
<feature type="compositionally biased region" description="Basic and acidic residues" evidence="7">
    <location>
        <begin position="224"/>
        <end position="238"/>
    </location>
</feature>
<feature type="compositionally biased region" description="Acidic residues" evidence="7">
    <location>
        <begin position="91"/>
        <end position="105"/>
    </location>
</feature>
<dbReference type="FunFam" id="3.30.559.10:FF:000007">
    <property type="entry name" value="Dihydrolipoamide acetyltransferase component of pyruvate dehydrogenase complex"/>
    <property type="match status" value="1"/>
</dbReference>
<dbReference type="InterPro" id="IPR036625">
    <property type="entry name" value="E3-bd_dom_sf"/>
</dbReference>
<feature type="compositionally biased region" description="Low complexity" evidence="7">
    <location>
        <begin position="106"/>
        <end position="124"/>
    </location>
</feature>
<evidence type="ECO:0000256" key="3">
    <source>
        <dbReference type="ARBA" id="ARBA00022679"/>
    </source>
</evidence>
<dbReference type="InterPro" id="IPR004167">
    <property type="entry name" value="PSBD"/>
</dbReference>
<dbReference type="Proteomes" id="UP000199475">
    <property type="component" value="Unassembled WGS sequence"/>
</dbReference>
<feature type="compositionally biased region" description="Low complexity" evidence="7">
    <location>
        <begin position="242"/>
        <end position="253"/>
    </location>
</feature>
<keyword evidence="4 6" id="KW-0450">Lipoyl</keyword>
<dbReference type="Gene3D" id="2.40.50.100">
    <property type="match status" value="2"/>
</dbReference>